<gene>
    <name evidence="1" type="ORF">BZM27_27565</name>
</gene>
<evidence type="ECO:0000313" key="1">
    <source>
        <dbReference type="EMBL" id="TCG06275.1"/>
    </source>
</evidence>
<evidence type="ECO:0000313" key="2">
    <source>
        <dbReference type="Proteomes" id="UP000294200"/>
    </source>
</evidence>
<sequence length="140" mass="14869">MSAADLLERLDGVHTCGAGRWRAKCPVCNGKRGTLAITETGDGVVLLRCFRNECAATDIVGAVGLQIDALFPPRVDGVHASRPVKRRFNAAQVLGAVNLELIEVLIIVGAILRRGSVTSTEHARLRLAVSRVSIAQGETS</sequence>
<proteinExistence type="predicted"/>
<dbReference type="AlphaFoldDB" id="A0A4R0XC63"/>
<organism evidence="1 2">
    <name type="scientific">Paraburkholderia steynii</name>
    <dbReference type="NCBI Taxonomy" id="1245441"/>
    <lineage>
        <taxon>Bacteria</taxon>
        <taxon>Pseudomonadati</taxon>
        <taxon>Pseudomonadota</taxon>
        <taxon>Betaproteobacteria</taxon>
        <taxon>Burkholderiales</taxon>
        <taxon>Burkholderiaceae</taxon>
        <taxon>Paraburkholderia</taxon>
    </lineage>
</organism>
<reference evidence="1 2" key="1">
    <citation type="submission" date="2017-02" db="EMBL/GenBank/DDBJ databases">
        <title>Paraburkholderia sophoroidis sp. nov. and Paraburkholderia steynii sp. nov. rhizobial symbionts of the fynbos legume Hypocalyptus sophoroides.</title>
        <authorList>
            <person name="Steenkamp E.T."/>
            <person name="Beukes C.W."/>
            <person name="Van Zyl E."/>
            <person name="Avontuur J."/>
            <person name="Chan W.Y."/>
            <person name="Hassen A."/>
            <person name="Palmer M."/>
            <person name="Mthombeni L."/>
            <person name="Phalane F."/>
            <person name="Sereme K."/>
            <person name="Venter S.N."/>
        </authorList>
    </citation>
    <scope>NUCLEOTIDE SEQUENCE [LARGE SCALE GENOMIC DNA]</scope>
    <source>
        <strain evidence="1 2">HC1.1ba</strain>
    </source>
</reference>
<accession>A0A4R0XC63</accession>
<dbReference type="Proteomes" id="UP000294200">
    <property type="component" value="Unassembled WGS sequence"/>
</dbReference>
<evidence type="ECO:0008006" key="3">
    <source>
        <dbReference type="Google" id="ProtNLM"/>
    </source>
</evidence>
<protein>
    <recommendedName>
        <fullName evidence="3">DNA primase</fullName>
    </recommendedName>
</protein>
<name>A0A4R0XC63_9BURK</name>
<comment type="caution">
    <text evidence="1">The sequence shown here is derived from an EMBL/GenBank/DDBJ whole genome shotgun (WGS) entry which is preliminary data.</text>
</comment>
<dbReference type="EMBL" id="MWML01000117">
    <property type="protein sequence ID" value="TCG06275.1"/>
    <property type="molecule type" value="Genomic_DNA"/>
</dbReference>
<keyword evidence="2" id="KW-1185">Reference proteome</keyword>